<keyword evidence="2" id="KW-1185">Reference proteome</keyword>
<dbReference type="VEuPathDB" id="FungiDB:SPRG_09972"/>
<dbReference type="EMBL" id="KK583257">
    <property type="protein sequence ID" value="KDO23164.1"/>
    <property type="molecule type" value="Genomic_DNA"/>
</dbReference>
<dbReference type="OrthoDB" id="10594120at2759"/>
<evidence type="ECO:0000313" key="2">
    <source>
        <dbReference type="Proteomes" id="UP000030745"/>
    </source>
</evidence>
<protein>
    <submittedName>
        <fullName evidence="1">Uncharacterized protein</fullName>
    </submittedName>
</protein>
<dbReference type="OMA" id="TQPTFHP"/>
<sequence>MTCTLPEGGLIADIARFDRDSLKKVTLVQDMVARDLVRDLVYRPTRPVHAAYGETSFYLTEASTDEDDEDSDMESDWSDLVEDEVDDDANQDSDDSTSGFLLVQRTQPTFHPTPHAELLAAIRQRVPKCTRTRTRRRSYVLWRPTPEVDRSPSPVRPVPILRCPDLTLCASLSLSEASEWSDDD</sequence>
<name>A0A067BXB6_SAPPC</name>
<gene>
    <name evidence="1" type="ORF">SPRG_09972</name>
</gene>
<reference evidence="1 2" key="1">
    <citation type="journal article" date="2013" name="PLoS Genet.">
        <title>Distinctive expansion of potential virulence genes in the genome of the oomycete fish pathogen Saprolegnia parasitica.</title>
        <authorList>
            <person name="Jiang R.H."/>
            <person name="de Bruijn I."/>
            <person name="Haas B.J."/>
            <person name="Belmonte R."/>
            <person name="Lobach L."/>
            <person name="Christie J."/>
            <person name="van den Ackerveken G."/>
            <person name="Bottin A."/>
            <person name="Bulone V."/>
            <person name="Diaz-Moreno S.M."/>
            <person name="Dumas B."/>
            <person name="Fan L."/>
            <person name="Gaulin E."/>
            <person name="Govers F."/>
            <person name="Grenville-Briggs L.J."/>
            <person name="Horner N.R."/>
            <person name="Levin J.Z."/>
            <person name="Mammella M."/>
            <person name="Meijer H.J."/>
            <person name="Morris P."/>
            <person name="Nusbaum C."/>
            <person name="Oome S."/>
            <person name="Phillips A.J."/>
            <person name="van Rooyen D."/>
            <person name="Rzeszutek E."/>
            <person name="Saraiva M."/>
            <person name="Secombes C.J."/>
            <person name="Seidl M.F."/>
            <person name="Snel B."/>
            <person name="Stassen J.H."/>
            <person name="Sykes S."/>
            <person name="Tripathy S."/>
            <person name="van den Berg H."/>
            <person name="Vega-Arreguin J.C."/>
            <person name="Wawra S."/>
            <person name="Young S.K."/>
            <person name="Zeng Q."/>
            <person name="Dieguez-Uribeondo J."/>
            <person name="Russ C."/>
            <person name="Tyler B.M."/>
            <person name="van West P."/>
        </authorList>
    </citation>
    <scope>NUCLEOTIDE SEQUENCE [LARGE SCALE GENOMIC DNA]</scope>
    <source>
        <strain evidence="1 2">CBS 223.65</strain>
    </source>
</reference>
<proteinExistence type="predicted"/>
<accession>A0A067BXB6</accession>
<dbReference type="AlphaFoldDB" id="A0A067BXB6"/>
<dbReference type="RefSeq" id="XP_012206116.1">
    <property type="nucleotide sequence ID" value="XM_012350726.1"/>
</dbReference>
<dbReference type="Proteomes" id="UP000030745">
    <property type="component" value="Unassembled WGS sequence"/>
</dbReference>
<organism evidence="1 2">
    <name type="scientific">Saprolegnia parasitica (strain CBS 223.65)</name>
    <dbReference type="NCBI Taxonomy" id="695850"/>
    <lineage>
        <taxon>Eukaryota</taxon>
        <taxon>Sar</taxon>
        <taxon>Stramenopiles</taxon>
        <taxon>Oomycota</taxon>
        <taxon>Saprolegniomycetes</taxon>
        <taxon>Saprolegniales</taxon>
        <taxon>Saprolegniaceae</taxon>
        <taxon>Saprolegnia</taxon>
    </lineage>
</organism>
<dbReference type="KEGG" id="spar:SPRG_09972"/>
<dbReference type="GeneID" id="24132109"/>
<evidence type="ECO:0000313" key="1">
    <source>
        <dbReference type="EMBL" id="KDO23164.1"/>
    </source>
</evidence>